<proteinExistence type="predicted"/>
<protein>
    <recommendedName>
        <fullName evidence="5">Lysozyme</fullName>
    </recommendedName>
</protein>
<reference evidence="3" key="1">
    <citation type="submission" date="2020-07" db="EMBL/GenBank/DDBJ databases">
        <title>Huge and variable diversity of episymbiotic CPR bacteria and DPANN archaea in groundwater ecosystems.</title>
        <authorList>
            <person name="He C.Y."/>
            <person name="Keren R."/>
            <person name="Whittaker M."/>
            <person name="Farag I.F."/>
            <person name="Doudna J."/>
            <person name="Cate J.H.D."/>
            <person name="Banfield J.F."/>
        </authorList>
    </citation>
    <scope>NUCLEOTIDE SEQUENCE</scope>
    <source>
        <strain evidence="3">NC_groundwater_1370_Ag_S-0.2um_69_93</strain>
    </source>
</reference>
<dbReference type="GO" id="GO:0003796">
    <property type="term" value="F:lysozyme activity"/>
    <property type="evidence" value="ECO:0007669"/>
    <property type="project" value="InterPro"/>
</dbReference>
<name>A0A932ZWF1_UNCTE</name>
<dbReference type="GO" id="GO:0042742">
    <property type="term" value="P:defense response to bacterium"/>
    <property type="evidence" value="ECO:0007669"/>
    <property type="project" value="UniProtKB-KW"/>
</dbReference>
<accession>A0A932ZWF1</accession>
<evidence type="ECO:0000313" key="4">
    <source>
        <dbReference type="Proteomes" id="UP000752292"/>
    </source>
</evidence>
<dbReference type="InterPro" id="IPR023347">
    <property type="entry name" value="Lysozyme_dom_sf"/>
</dbReference>
<dbReference type="AlphaFoldDB" id="A0A932ZWF1"/>
<comment type="caution">
    <text evidence="3">The sequence shown here is derived from an EMBL/GenBank/DDBJ whole genome shotgun (WGS) entry which is preliminary data.</text>
</comment>
<evidence type="ECO:0008006" key="5">
    <source>
        <dbReference type="Google" id="ProtNLM"/>
    </source>
</evidence>
<evidence type="ECO:0000256" key="1">
    <source>
        <dbReference type="ARBA" id="ARBA00022529"/>
    </source>
</evidence>
<keyword evidence="1" id="KW-0929">Antimicrobial</keyword>
<sequence length="202" mass="21455">MALDDLLPGFAGDLGWIHAREGHRGRPYWPGGGSGVTLDPGFDLGHAGPALFGRLYGPLLPPEGFEAARRALGKRGEEARAALEGDPALRAIRLSAAQALGLMPHTARPYWEAVSRRFPALAAPGALPEAQTALLSLAYNRGPGNEGLEVLGGPLEERDWAEAARRIGRMQQDHALAGVRRRRREEEALILAGLGLAAPQGS</sequence>
<dbReference type="EMBL" id="JACQRX010000215">
    <property type="protein sequence ID" value="MBI4251795.1"/>
    <property type="molecule type" value="Genomic_DNA"/>
</dbReference>
<dbReference type="Proteomes" id="UP000752292">
    <property type="component" value="Unassembled WGS sequence"/>
</dbReference>
<evidence type="ECO:0000256" key="2">
    <source>
        <dbReference type="ARBA" id="ARBA00022638"/>
    </source>
</evidence>
<dbReference type="InterPro" id="IPR023346">
    <property type="entry name" value="Lysozyme-like_dom_sf"/>
</dbReference>
<dbReference type="Gene3D" id="1.10.530.40">
    <property type="match status" value="1"/>
</dbReference>
<evidence type="ECO:0000313" key="3">
    <source>
        <dbReference type="EMBL" id="MBI4251795.1"/>
    </source>
</evidence>
<organism evidence="3 4">
    <name type="scientific">Tectimicrobiota bacterium</name>
    <dbReference type="NCBI Taxonomy" id="2528274"/>
    <lineage>
        <taxon>Bacteria</taxon>
        <taxon>Pseudomonadati</taxon>
        <taxon>Nitrospinota/Tectimicrobiota group</taxon>
        <taxon>Candidatus Tectimicrobiota</taxon>
    </lineage>
</organism>
<keyword evidence="2" id="KW-0081">Bacteriolytic enzyme</keyword>
<gene>
    <name evidence="3" type="ORF">HY618_04985</name>
</gene>
<dbReference type="SUPFAM" id="SSF53955">
    <property type="entry name" value="Lysozyme-like"/>
    <property type="match status" value="1"/>
</dbReference>
<dbReference type="GO" id="GO:0031640">
    <property type="term" value="P:killing of cells of another organism"/>
    <property type="evidence" value="ECO:0007669"/>
    <property type="project" value="UniProtKB-KW"/>
</dbReference>